<keyword evidence="2" id="KW-1185">Reference proteome</keyword>
<dbReference type="EMBL" id="CP061738">
    <property type="protein sequence ID" value="QOD38030.1"/>
    <property type="molecule type" value="Genomic_DNA"/>
</dbReference>
<accession>A0A7L7YL97</accession>
<name>A0A7L7YL97_9RICK</name>
<dbReference type="Pfam" id="PF12784">
    <property type="entry name" value="PDDEXK_2"/>
    <property type="match status" value="1"/>
</dbReference>
<organism evidence="1 2">
    <name type="scientific">Candidatus Wolbachia massiliensis</name>
    <dbReference type="NCBI Taxonomy" id="1845000"/>
    <lineage>
        <taxon>Bacteria</taxon>
        <taxon>Pseudomonadati</taxon>
        <taxon>Pseudomonadota</taxon>
        <taxon>Alphaproteobacteria</taxon>
        <taxon>Rickettsiales</taxon>
        <taxon>Anaplasmataceae</taxon>
        <taxon>Wolbachieae</taxon>
        <taxon>Wolbachia</taxon>
    </lineage>
</organism>
<dbReference type="NCBIfam" id="TIGR01784">
    <property type="entry name" value="T_den_put_tspse"/>
    <property type="match status" value="1"/>
</dbReference>
<sequence>MVLSKFLDPKNNYAFRRIFGTENNKDILIHFLNDVLNLTGEAKIKDVQFLSPIQNPDIAAKKESIVDVLCRDSAGVQFICEMQVARTTGFEKRAQYYAAGAYFSQAGIGDKYHQLKEVIFIAITDFVLFPKKLAYKSDHVTLDKITHEHDLKDFSFTFIELPKFPKTKEDQLENIVEKWIYFFKYASETSEEDLKKIVGSDEIIGRAYNELIEYNWTREERAIYQQAKKNEDDNVSCLNQKFNEGREEGILIGQERGIKIGEEMGIQIGQERGRHEGILIGQERGIKIGEEVGKIEGKAEGEQQAKIAVAKNSLKAGMSIDVIAQITGLSHNEIKQLQEETA</sequence>
<evidence type="ECO:0000313" key="1">
    <source>
        <dbReference type="EMBL" id="QOD38030.1"/>
    </source>
</evidence>
<dbReference type="RefSeq" id="WP_191110853.1">
    <property type="nucleotide sequence ID" value="NZ_CP061738.1"/>
</dbReference>
<dbReference type="AlphaFoldDB" id="A0A7L7YL97"/>
<dbReference type="KEGG" id="wms:ID128_04300"/>
<protein>
    <submittedName>
        <fullName evidence="1">Rpn family recombination-promoting nuclease/putative transposase</fullName>
    </submittedName>
</protein>
<gene>
    <name evidence="1" type="ORF">ID128_04300</name>
</gene>
<proteinExistence type="predicted"/>
<dbReference type="PANTHER" id="PTHR41317">
    <property type="entry name" value="PD-(D_E)XK NUCLEASE FAMILY TRANSPOSASE"/>
    <property type="match status" value="1"/>
</dbReference>
<dbReference type="InterPro" id="IPR010106">
    <property type="entry name" value="RpnA"/>
</dbReference>
<reference evidence="1 2" key="1">
    <citation type="submission" date="2020-09" db="EMBL/GenBank/DDBJ databases">
        <title>An Earliest Endosymbiont, Wolbachia massiliensis sp. nov., Strain PL13 From the Bed Bug (Cimex hemipterius), Type strain of a New supergroup T.</title>
        <authorList>
            <person name="Laidoudi Y."/>
            <person name="Levasseur A."/>
            <person name="Medkour H."/>
            <person name="Maaloum M."/>
            <person name="BenKhedher M."/>
            <person name="Sambou M."/>
            <person name="Bassene H."/>
            <person name="Davoust B."/>
            <person name="Fenollar F."/>
            <person name="Raoult D."/>
            <person name="Mediannikov O."/>
        </authorList>
    </citation>
    <scope>NUCLEOTIDE SEQUENCE [LARGE SCALE GENOMIC DNA]</scope>
    <source>
        <strain evidence="1 2">PL13</strain>
    </source>
</reference>
<dbReference type="Proteomes" id="UP000516514">
    <property type="component" value="Chromosome"/>
</dbReference>
<evidence type="ECO:0000313" key="2">
    <source>
        <dbReference type="Proteomes" id="UP000516514"/>
    </source>
</evidence>
<dbReference type="PANTHER" id="PTHR41317:SF1">
    <property type="entry name" value="PD-(D_E)XK NUCLEASE FAMILY TRANSPOSASE"/>
    <property type="match status" value="1"/>
</dbReference>